<sequence>MFEVWDEHGHATGLTLQALKIRISNDYQGDLMVRYSNKLGLPTTLFLTVHKGIAYQRFKAGSPKLDWEWLAGAGNGHTPRDFMSEQFPLLQFSLDNN</sequence>
<comment type="caution">
    <text evidence="1">The sequence shown here is derived from an EMBL/GenBank/DDBJ whole genome shotgun (WGS) entry which is preliminary data.</text>
</comment>
<dbReference type="Proteomes" id="UP000006087">
    <property type="component" value="Unassembled WGS sequence"/>
</dbReference>
<evidence type="ECO:0000313" key="1">
    <source>
        <dbReference type="EMBL" id="EKB17616.1"/>
    </source>
</evidence>
<proteinExistence type="predicted"/>
<organism evidence="1 2">
    <name type="scientific">Aeromonas veronii AMC34</name>
    <dbReference type="NCBI Taxonomy" id="1073383"/>
    <lineage>
        <taxon>Bacteria</taxon>
        <taxon>Pseudomonadati</taxon>
        <taxon>Pseudomonadota</taxon>
        <taxon>Gammaproteobacteria</taxon>
        <taxon>Aeromonadales</taxon>
        <taxon>Aeromonadaceae</taxon>
        <taxon>Aeromonas</taxon>
    </lineage>
</organism>
<evidence type="ECO:0000313" key="2">
    <source>
        <dbReference type="Proteomes" id="UP000006087"/>
    </source>
</evidence>
<reference evidence="1 2" key="1">
    <citation type="submission" date="2012-06" db="EMBL/GenBank/DDBJ databases">
        <title>The Genome Sequence of Aeromonas veronii AMC34.</title>
        <authorList>
            <consortium name="The Broad Institute Genome Sequencing Platform"/>
            <person name="Earl A."/>
            <person name="Ward D."/>
            <person name="Feldgarden M."/>
            <person name="Gevers D."/>
            <person name="Graf J."/>
            <person name="Tomasi A."/>
            <person name="Horneman A."/>
            <person name="Walker B."/>
            <person name="Young S.K."/>
            <person name="Zeng Q."/>
            <person name="Gargeya S."/>
            <person name="Fitzgerald M."/>
            <person name="Haas B."/>
            <person name="Abouelleil A."/>
            <person name="Alvarado L."/>
            <person name="Arachchi H.M."/>
            <person name="Berlin A.M."/>
            <person name="Chapman S.B."/>
            <person name="Goldberg J."/>
            <person name="Griggs A."/>
            <person name="Gujja S."/>
            <person name="Hansen M."/>
            <person name="Howarth C."/>
            <person name="Imamovic A."/>
            <person name="Larimer J."/>
            <person name="McCowan C."/>
            <person name="Montmayeur A."/>
            <person name="Murphy C."/>
            <person name="Neiman D."/>
            <person name="Pearson M."/>
            <person name="Priest M."/>
            <person name="Roberts A."/>
            <person name="Saif S."/>
            <person name="Shea T."/>
            <person name="Sisk P."/>
            <person name="Sykes S."/>
            <person name="Wortman J."/>
            <person name="Nusbaum C."/>
            <person name="Birren B."/>
        </authorList>
    </citation>
    <scope>NUCLEOTIDE SEQUENCE [LARGE SCALE GENOMIC DNA]</scope>
    <source>
        <strain evidence="1 2">AMC34</strain>
    </source>
</reference>
<dbReference type="RefSeq" id="WP_005347735.1">
    <property type="nucleotide sequence ID" value="NZ_JH823256.1"/>
</dbReference>
<dbReference type="EMBL" id="AGWU01000024">
    <property type="protein sequence ID" value="EKB17616.1"/>
    <property type="molecule type" value="Genomic_DNA"/>
</dbReference>
<dbReference type="PATRIC" id="fig|1073383.3.peg.3839"/>
<dbReference type="AlphaFoldDB" id="K1IHD4"/>
<gene>
    <name evidence="1" type="ORF">HMPREF1168_03843</name>
</gene>
<accession>K1IHD4</accession>
<protein>
    <submittedName>
        <fullName evidence="1">Uncharacterized protein</fullName>
    </submittedName>
</protein>
<dbReference type="HOGENOM" id="CLU_182748_0_0_6"/>
<name>K1IHD4_AERVE</name>